<accession>A0A1M5WA21</accession>
<dbReference type="Proteomes" id="UP000184221">
    <property type="component" value="Unassembled WGS sequence"/>
</dbReference>
<dbReference type="InterPro" id="IPR013324">
    <property type="entry name" value="RNA_pol_sigma_r3/r4-like"/>
</dbReference>
<organism evidence="6 7">
    <name type="scientific">Marivita hallyeonensis</name>
    <dbReference type="NCBI Taxonomy" id="996342"/>
    <lineage>
        <taxon>Bacteria</taxon>
        <taxon>Pseudomonadati</taxon>
        <taxon>Pseudomonadota</taxon>
        <taxon>Alphaproteobacteria</taxon>
        <taxon>Rhodobacterales</taxon>
        <taxon>Roseobacteraceae</taxon>
        <taxon>Marivita</taxon>
    </lineage>
</organism>
<sequence>MTGPEETDSLIARIAMADRVAFETVFHQASGTFLAIAQRITGDLVEAEEILEQLYVDLWDQADHFRDGPLPAIDELALTIRDRAITRKRSRANRPPELRTSDLLSQPGHHTVDEAATLAGCLETLPKARATLMRRIILDGESYDDLAQAADVDVETVRASVQGAIVALRACMISGSDFSVEDTISAAEAALGVGGHEENGQPADISDVLAFWQSQIAHLMLSETDPIPVPEQVLRRITSRVVPPDQETIWAQIWPYAVAGALAAGVLWLAMRAGILLPL</sequence>
<dbReference type="AlphaFoldDB" id="A0A1M5WA21"/>
<name>A0A1M5WA21_9RHOB</name>
<dbReference type="GO" id="GO:0016987">
    <property type="term" value="F:sigma factor activity"/>
    <property type="evidence" value="ECO:0007669"/>
    <property type="project" value="UniProtKB-KW"/>
</dbReference>
<dbReference type="InterPro" id="IPR013325">
    <property type="entry name" value="RNA_pol_sigma_r2"/>
</dbReference>
<dbReference type="PANTHER" id="PTHR43133">
    <property type="entry name" value="RNA POLYMERASE ECF-TYPE SIGMA FACTO"/>
    <property type="match status" value="1"/>
</dbReference>
<dbReference type="GO" id="GO:0006352">
    <property type="term" value="P:DNA-templated transcription initiation"/>
    <property type="evidence" value="ECO:0007669"/>
    <property type="project" value="InterPro"/>
</dbReference>
<dbReference type="RefSeq" id="WP_072779164.1">
    <property type="nucleotide sequence ID" value="NZ_FQXC01000004.1"/>
</dbReference>
<dbReference type="SUPFAM" id="SSF88659">
    <property type="entry name" value="Sigma3 and sigma4 domains of RNA polymerase sigma factors"/>
    <property type="match status" value="1"/>
</dbReference>
<keyword evidence="3" id="KW-0731">Sigma factor</keyword>
<proteinExistence type="inferred from homology"/>
<keyword evidence="6" id="KW-0240">DNA-directed RNA polymerase</keyword>
<evidence type="ECO:0000256" key="2">
    <source>
        <dbReference type="ARBA" id="ARBA00023015"/>
    </source>
</evidence>
<keyword evidence="4" id="KW-0238">DNA-binding</keyword>
<reference evidence="6 7" key="1">
    <citation type="submission" date="2016-11" db="EMBL/GenBank/DDBJ databases">
        <authorList>
            <person name="Jaros S."/>
            <person name="Januszkiewicz K."/>
            <person name="Wedrychowicz H."/>
        </authorList>
    </citation>
    <scope>NUCLEOTIDE SEQUENCE [LARGE SCALE GENOMIC DNA]</scope>
    <source>
        <strain evidence="6 7">DSM 29431</strain>
    </source>
</reference>
<dbReference type="OrthoDB" id="9803470at2"/>
<dbReference type="GO" id="GO:0003677">
    <property type="term" value="F:DNA binding"/>
    <property type="evidence" value="ECO:0007669"/>
    <property type="project" value="UniProtKB-KW"/>
</dbReference>
<dbReference type="STRING" id="996342.SAMN05443551_3328"/>
<dbReference type="SUPFAM" id="SSF88946">
    <property type="entry name" value="Sigma2 domain of RNA polymerase sigma factors"/>
    <property type="match status" value="1"/>
</dbReference>
<comment type="similarity">
    <text evidence="1">Belongs to the sigma-70 factor family. ECF subfamily.</text>
</comment>
<evidence type="ECO:0000313" key="7">
    <source>
        <dbReference type="Proteomes" id="UP000184221"/>
    </source>
</evidence>
<evidence type="ECO:0000256" key="4">
    <source>
        <dbReference type="ARBA" id="ARBA00023125"/>
    </source>
</evidence>
<evidence type="ECO:0000256" key="5">
    <source>
        <dbReference type="ARBA" id="ARBA00023163"/>
    </source>
</evidence>
<dbReference type="Gene3D" id="1.10.10.10">
    <property type="entry name" value="Winged helix-like DNA-binding domain superfamily/Winged helix DNA-binding domain"/>
    <property type="match status" value="1"/>
</dbReference>
<keyword evidence="2" id="KW-0805">Transcription regulation</keyword>
<evidence type="ECO:0000256" key="3">
    <source>
        <dbReference type="ARBA" id="ARBA00023082"/>
    </source>
</evidence>
<evidence type="ECO:0000256" key="1">
    <source>
        <dbReference type="ARBA" id="ARBA00010641"/>
    </source>
</evidence>
<dbReference type="Gene3D" id="1.10.1740.10">
    <property type="match status" value="1"/>
</dbReference>
<gene>
    <name evidence="6" type="ORF">SAMN05443551_3328</name>
</gene>
<dbReference type="InterPro" id="IPR036388">
    <property type="entry name" value="WH-like_DNA-bd_sf"/>
</dbReference>
<evidence type="ECO:0000313" key="6">
    <source>
        <dbReference type="EMBL" id="SHH84044.1"/>
    </source>
</evidence>
<dbReference type="EMBL" id="FQXC01000004">
    <property type="protein sequence ID" value="SHH84044.1"/>
    <property type="molecule type" value="Genomic_DNA"/>
</dbReference>
<dbReference type="InterPro" id="IPR039425">
    <property type="entry name" value="RNA_pol_sigma-70-like"/>
</dbReference>
<keyword evidence="7" id="KW-1185">Reference proteome</keyword>
<dbReference type="PANTHER" id="PTHR43133:SF8">
    <property type="entry name" value="RNA POLYMERASE SIGMA FACTOR HI_1459-RELATED"/>
    <property type="match status" value="1"/>
</dbReference>
<keyword evidence="5" id="KW-0804">Transcription</keyword>
<protein>
    <submittedName>
        <fullName evidence="6">DNA-directed RNA polymerase specialized sigma subunit, sigma24 family</fullName>
    </submittedName>
</protein>
<dbReference type="GO" id="GO:0000428">
    <property type="term" value="C:DNA-directed RNA polymerase complex"/>
    <property type="evidence" value="ECO:0007669"/>
    <property type="project" value="UniProtKB-KW"/>
</dbReference>